<dbReference type="InterPro" id="IPR013785">
    <property type="entry name" value="Aldolase_TIM"/>
</dbReference>
<dbReference type="Gene3D" id="1.10.10.10">
    <property type="entry name" value="Winged helix-like DNA-binding domain superfamily/Winged helix DNA-binding domain"/>
    <property type="match status" value="1"/>
</dbReference>
<dbReference type="InterPro" id="IPR008808">
    <property type="entry name" value="Powdery_mildew-R_dom"/>
</dbReference>
<evidence type="ECO:0000256" key="7">
    <source>
        <dbReference type="ARBA" id="ARBA00022821"/>
    </source>
</evidence>
<dbReference type="FunFam" id="3.40.50.10140:FF:000007">
    <property type="entry name" value="Disease resistance protein (TIR-NBS-LRR class)"/>
    <property type="match status" value="1"/>
</dbReference>
<dbReference type="Proteomes" id="UP000594261">
    <property type="component" value="Chromosome 9"/>
</dbReference>
<keyword evidence="8" id="KW-0067">ATP-binding</keyword>
<dbReference type="EnsemblPlants" id="QL09p003378:mrna">
    <property type="protein sequence ID" value="QL09p003378:mrna"/>
    <property type="gene ID" value="QL09p003378"/>
</dbReference>
<dbReference type="InterPro" id="IPR001611">
    <property type="entry name" value="Leu-rich_rpt"/>
</dbReference>
<dbReference type="SMART" id="SM00255">
    <property type="entry name" value="TIR"/>
    <property type="match status" value="1"/>
</dbReference>
<dbReference type="SUPFAM" id="SSF52200">
    <property type="entry name" value="Toll/Interleukin receptor TIR domain"/>
    <property type="match status" value="1"/>
</dbReference>
<reference evidence="13" key="2">
    <citation type="submission" date="2021-01" db="UniProtKB">
        <authorList>
            <consortium name="EnsemblPlants"/>
        </authorList>
    </citation>
    <scope>IDENTIFICATION</scope>
</reference>
<comment type="similarity">
    <text evidence="1">Belongs to the disease resistance NB-LRR family.</text>
</comment>
<dbReference type="EC" id="3.2.2.6" evidence="2"/>
<dbReference type="PROSITE" id="PS51450">
    <property type="entry name" value="LRR"/>
    <property type="match status" value="1"/>
</dbReference>
<feature type="domain" description="TIR" evidence="11">
    <location>
        <begin position="18"/>
        <end position="183"/>
    </location>
</feature>
<evidence type="ECO:0000256" key="8">
    <source>
        <dbReference type="ARBA" id="ARBA00022840"/>
    </source>
</evidence>
<dbReference type="GO" id="GO:0051707">
    <property type="term" value="P:response to other organism"/>
    <property type="evidence" value="ECO:0007669"/>
    <property type="project" value="UniProtKB-ARBA"/>
</dbReference>
<dbReference type="PROSITE" id="PS51153">
    <property type="entry name" value="RPW8"/>
    <property type="match status" value="1"/>
</dbReference>
<keyword evidence="9" id="KW-0520">NAD</keyword>
<dbReference type="SUPFAM" id="SSF52058">
    <property type="entry name" value="L domain-like"/>
    <property type="match status" value="1"/>
</dbReference>
<proteinExistence type="inferred from homology"/>
<dbReference type="Pfam" id="PF23598">
    <property type="entry name" value="LRR_14"/>
    <property type="match status" value="1"/>
</dbReference>
<dbReference type="PANTHER" id="PTHR11017:SF559">
    <property type="entry name" value="DISEASE RESISTANCE PROTEIN CHL1"/>
    <property type="match status" value="1"/>
</dbReference>
<sequence>MVSTSSERPSSSYSTPIQQYDDFISFRGEDTRNTFTDHLYEALERAHFVVFRDDKSIQPGEYISSALIEAIEGSQYAIVVLSENYATSKWCLDKLVKIVECKNKTGQTVLPVFYNVKPSNVRKQTGPFAIDIAHGTSVNDERIQKWRDALRLVANIAGWDMDLSSKSSVIVIQAIVKLIRESVDGNNFLNISKHLVGMESSVKEMMDLVNKRLKDVLFIGIWGVGGVEKTTLAEIIYCEISQDFDDKSFIYFKHDTETGNLVSYQKEVLKHIFKREFNITSIYSGKQIIRKMLCGIKVLIALDNVSEKGQLDAIVGSHDWFAQGSRIIITSEDKQLLVTHEVDDIYEVKPVHNYKALELFSRKAFKQAHPENDFVDLSNDFVKYAQGLPLALECFGSFLHNKEIDVWKSYLGELEENSEGEVLTKLEIIYKRILDKNVKELFLDIAFFFKGMDKNQVANILNDPGYLANLVFLQNNSLTTIFQGKLWMHDLLQAMGRAMVRHEAIHEPGRRSRLWKYEDIFSILRNNTGTEYVKGMMLNSPPCKEHLNANAFSKMGGLELIKICSANLNLLRVMDLSYSQNLIKTPDFSGFQNLRSLTFQGFNYQNHVIYPGSPLLYGHRFFHAQRPEPEPANLQLPESFSGLSSLKSLDLSDCNLSDGALPDLSSLSSLRKLQSLSCLSLSTKYDHIRESEEFYSVLNQIEIPTWFDHQNRGSDVSIPLHQYDTNWTGIALCVDIKVQKNLSEVSPGDPTDFHEFRLEMHGGPEDFPRNYEFPRDKIHVGSFQSFGIWLYISQAKLGVLLHGCDDIRPFIKTYSPDIEIKGCGARILHEPDLGRSIRSSFISNGFTLILCSVSLSAQGGAALGAVFGELVNVLHDTFKSVGSDALMFKSILKSLKHNLDLIDPVVKDITRLNEILDHREEETKSLIEDMRKAKELIGMLDNQELDSSFEKELAELNESIVKFFQLHIPAQNRRDILQILEKQNFLCKRMESLAIKSGSTCVVPPPPDFTVGMDLPLMVLKTQLLNKKRQQILLTAPGGCGKTTLVKMLGHDQEIKGKFKDNIFFVPVSKNFNLMVIARRLYQYISDQVPEFQSDEDAINQLREGLTKIGSNPILLILDDVWSGSEFRLKKFKFDIPNYNILVTSRTALPGFSFTYYLNPLNDDYATMLLHHSASLQHESSNIPVEAIKKMVRGCGGFPLALEVIGGLLDENTVEAWCSIAENWSNSHYIFNSNSDLLDCLRKSLEISDHEVIFKECFMDLGSFPEDQRIPVAALVDMWAELHKLDEVGNKAIDNLHKIATRNLANLVRKRKDVGKINKYHNEDYVTQHDLLRELAIFESCQGPERQRQRLIMAISGNTLPSWCTEQNQQPINARLLSISTDELFSLTWSNIQAPKVEVLVLNFQTKNYSLPEFVDTMDNLKVLIITNYGFFPTELRNFQLLNSLPDLKTIRLEKVSIPSLFKAPVLLKSLKKISLFMCNIGQAFGNCTIQVSDAVPNLMEINIDYCNDLVELPVVLCDVILLKTLIITNCHQLSTLPKEIGKLVNLEVFRLRSCTDLSELPESITGLKNLRLLDISDCLSIRHLPKEIGELCKLEEIHMKGCLSLRNELPPSTTNLEQLKLVICDEERAKFWEPIKEVLTNLESVYGLMESGDSDPKSLGLYMAKSLNKYGILYCHMVEPRMKTVGEICDCPHSLVPMTKAFKGNFFVAGGYDREDGNRAIAENHTDLVVYGRLYLANPDLPKRFKLNAPLNKYNRDTFYISDPVLGYTDYPFLEDIDHIRESEEFYSVLNQIEIPTWFDHQNRGSYVSIPLHQYDTNWIGIALYVDIKVQKNLSEVSPGDPTEFHEFRLEMHGGPEDFPRNYKFPRDKIHVGSFGIWLYISHAKLGVLLHGCDDIRPFIKTNSPDIEIKGCGARILHEPDLGRSIHSSFVSNGFTLILCSVSLSAQGGAALGAVFGEVFNVLHDTVKSVGSDALMFKPILKSVKFNLDLLGPVVKEITRLNEILGHREEETKSLIEDMRKAKELIGMLDNQELDYPSQASFGRELAELDESVVTFFQLHISAQNRRDILQILEKQNFLCKRMESLAIKSGATCVLLNEKRQQILLTAPGGCGKTTLVKMLGHDQEIKLREGLTKIGSNPILLILDDVWSGSEFRLKKFMFDIPNYNILVTSRTALPGFSFTYYLNPLNDDHATMLLHHSASLQHESSNIPVEAINKIVRGCGGFPLALEVIGRLLDENPVEAWCSIAKNWSNSHYIFNSSSDLLDCLRKSLEFSDHKVIFKERFMDLGSFPEDQRIGVSMFDPTREHDTNPTRVEMSCVTFVSTQHDSFIKRVRWVGSELHKLDEVGNNAIHNLHKITTRNLANLVRKRKDAGEINKYYNEDYVTQHDLLRELAIFESCQGPKRQRQRLIMDISRNTLPSWCTKQAQQPINARLLLILTDESFSSTWCNIQAPKVEVLVLNFQTNNYSLPAFVDKMDNLKVLIITNYGFFPTELRNFQLLNSLPNLKTIRLEKASIPSLCNAPILLKSLKKISLFMCNIAQAFGNCTIQVSDALPNLMEINIDYCNDLVESLQEKCLLATKNF</sequence>
<evidence type="ECO:0000256" key="10">
    <source>
        <dbReference type="ARBA" id="ARBA00047304"/>
    </source>
</evidence>
<dbReference type="FunFam" id="3.80.10.10:FF:001428">
    <property type="entry name" value="Probable disease resistance protein At5g04720"/>
    <property type="match status" value="1"/>
</dbReference>
<evidence type="ECO:0000256" key="1">
    <source>
        <dbReference type="ARBA" id="ARBA00008894"/>
    </source>
</evidence>
<reference evidence="13 14" key="1">
    <citation type="journal article" date="2016" name="G3 (Bethesda)">
        <title>First Draft Assembly and Annotation of the Genome of a California Endemic Oak Quercus lobata Nee (Fagaceae).</title>
        <authorList>
            <person name="Sork V.L."/>
            <person name="Fitz-Gibbon S.T."/>
            <person name="Puiu D."/>
            <person name="Crepeau M."/>
            <person name="Gugger P.F."/>
            <person name="Sherman R."/>
            <person name="Stevens K."/>
            <person name="Langley C.H."/>
            <person name="Pellegrini M."/>
            <person name="Salzberg S.L."/>
        </authorList>
    </citation>
    <scope>NUCLEOTIDE SEQUENCE [LARGE SCALE GENOMIC DNA]</scope>
    <source>
        <strain evidence="13 14">cv. SW786</strain>
    </source>
</reference>
<dbReference type="Gene3D" id="3.40.50.300">
    <property type="entry name" value="P-loop containing nucleotide triphosphate hydrolases"/>
    <property type="match status" value="2"/>
</dbReference>
<dbReference type="Pfam" id="PF01582">
    <property type="entry name" value="TIR"/>
    <property type="match status" value="1"/>
</dbReference>
<organism evidence="13 14">
    <name type="scientific">Quercus lobata</name>
    <name type="common">Valley oak</name>
    <dbReference type="NCBI Taxonomy" id="97700"/>
    <lineage>
        <taxon>Eukaryota</taxon>
        <taxon>Viridiplantae</taxon>
        <taxon>Streptophyta</taxon>
        <taxon>Embryophyta</taxon>
        <taxon>Tracheophyta</taxon>
        <taxon>Spermatophyta</taxon>
        <taxon>Magnoliopsida</taxon>
        <taxon>eudicotyledons</taxon>
        <taxon>Gunneridae</taxon>
        <taxon>Pentapetalae</taxon>
        <taxon>rosids</taxon>
        <taxon>fabids</taxon>
        <taxon>Fagales</taxon>
        <taxon>Fagaceae</taxon>
        <taxon>Quercus</taxon>
    </lineage>
</organism>
<dbReference type="InterPro" id="IPR027417">
    <property type="entry name" value="P-loop_NTPase"/>
</dbReference>
<dbReference type="InterPro" id="IPR058192">
    <property type="entry name" value="WHD_ROQ1-like"/>
</dbReference>
<dbReference type="PANTHER" id="PTHR11017">
    <property type="entry name" value="LEUCINE-RICH REPEAT-CONTAINING PROTEIN"/>
    <property type="match status" value="1"/>
</dbReference>
<evidence type="ECO:0000256" key="5">
    <source>
        <dbReference type="ARBA" id="ARBA00022741"/>
    </source>
</evidence>
<feature type="domain" description="RPW8" evidence="12">
    <location>
        <begin position="1945"/>
        <end position="2096"/>
    </location>
</feature>
<dbReference type="InterPro" id="IPR044974">
    <property type="entry name" value="Disease_R_plants"/>
</dbReference>
<dbReference type="InterPro" id="IPR036388">
    <property type="entry name" value="WH-like_DNA-bd_sf"/>
</dbReference>
<dbReference type="GO" id="GO:0007165">
    <property type="term" value="P:signal transduction"/>
    <property type="evidence" value="ECO:0007669"/>
    <property type="project" value="InterPro"/>
</dbReference>
<dbReference type="Gene3D" id="1.10.8.430">
    <property type="entry name" value="Helical domain of apoptotic protease-activating factors"/>
    <property type="match status" value="3"/>
</dbReference>
<dbReference type="InterPro" id="IPR032675">
    <property type="entry name" value="LRR_dom_sf"/>
</dbReference>
<dbReference type="InterPro" id="IPR000157">
    <property type="entry name" value="TIR_dom"/>
</dbReference>
<dbReference type="Pfam" id="PF23282">
    <property type="entry name" value="WHD_ROQ1"/>
    <property type="match status" value="1"/>
</dbReference>
<keyword evidence="3" id="KW-0433">Leucine-rich repeat</keyword>
<dbReference type="GO" id="GO:0061809">
    <property type="term" value="F:NAD+ nucleosidase activity, cyclic ADP-ribose generating"/>
    <property type="evidence" value="ECO:0007669"/>
    <property type="project" value="UniProtKB-EC"/>
</dbReference>
<evidence type="ECO:0000256" key="4">
    <source>
        <dbReference type="ARBA" id="ARBA00022737"/>
    </source>
</evidence>
<dbReference type="GO" id="GO:0043531">
    <property type="term" value="F:ADP binding"/>
    <property type="evidence" value="ECO:0007669"/>
    <property type="project" value="InterPro"/>
</dbReference>
<dbReference type="Gene3D" id="3.20.20.70">
    <property type="entry name" value="Aldolase class I"/>
    <property type="match status" value="1"/>
</dbReference>
<evidence type="ECO:0000256" key="9">
    <source>
        <dbReference type="ARBA" id="ARBA00023027"/>
    </source>
</evidence>
<keyword evidence="6" id="KW-0378">Hydrolase</keyword>
<evidence type="ECO:0000256" key="2">
    <source>
        <dbReference type="ARBA" id="ARBA00011982"/>
    </source>
</evidence>
<dbReference type="InParanoid" id="A0A7N2MEQ2"/>
<dbReference type="Pfam" id="PF00931">
    <property type="entry name" value="NB-ARC"/>
    <property type="match status" value="2"/>
</dbReference>
<keyword evidence="5" id="KW-0547">Nucleotide-binding</keyword>
<dbReference type="Gene3D" id="3.40.50.10140">
    <property type="entry name" value="Toll/interleukin-1 receptor homology (TIR) domain"/>
    <property type="match status" value="1"/>
</dbReference>
<dbReference type="EMBL" id="LRBV02000009">
    <property type="status" value="NOT_ANNOTATED_CDS"/>
    <property type="molecule type" value="Genomic_DNA"/>
</dbReference>
<evidence type="ECO:0000259" key="11">
    <source>
        <dbReference type="PROSITE" id="PS50104"/>
    </source>
</evidence>
<dbReference type="Gramene" id="QL09p003378:mrna">
    <property type="protein sequence ID" value="QL09p003378:mrna"/>
    <property type="gene ID" value="QL09p003378"/>
</dbReference>
<evidence type="ECO:0000256" key="3">
    <source>
        <dbReference type="ARBA" id="ARBA00022614"/>
    </source>
</evidence>
<dbReference type="InterPro" id="IPR045344">
    <property type="entry name" value="C-JID"/>
</dbReference>
<dbReference type="GO" id="GO:0005524">
    <property type="term" value="F:ATP binding"/>
    <property type="evidence" value="ECO:0007669"/>
    <property type="project" value="UniProtKB-KW"/>
</dbReference>
<dbReference type="InterPro" id="IPR002182">
    <property type="entry name" value="NB-ARC"/>
</dbReference>
<dbReference type="Pfam" id="PF20160">
    <property type="entry name" value="C-JID"/>
    <property type="match status" value="1"/>
</dbReference>
<dbReference type="InterPro" id="IPR042197">
    <property type="entry name" value="Apaf_helical"/>
</dbReference>
<dbReference type="GO" id="GO:0006952">
    <property type="term" value="P:defense response"/>
    <property type="evidence" value="ECO:0007669"/>
    <property type="project" value="UniProtKB-KW"/>
</dbReference>
<evidence type="ECO:0000313" key="13">
    <source>
        <dbReference type="EnsemblPlants" id="QL09p003378:mrna"/>
    </source>
</evidence>
<keyword evidence="14" id="KW-1185">Reference proteome</keyword>
<comment type="catalytic activity">
    <reaction evidence="10">
        <text>NAD(+) + H2O = ADP-D-ribose + nicotinamide + H(+)</text>
        <dbReference type="Rhea" id="RHEA:16301"/>
        <dbReference type="ChEBI" id="CHEBI:15377"/>
        <dbReference type="ChEBI" id="CHEBI:15378"/>
        <dbReference type="ChEBI" id="CHEBI:17154"/>
        <dbReference type="ChEBI" id="CHEBI:57540"/>
        <dbReference type="ChEBI" id="CHEBI:57967"/>
        <dbReference type="EC" id="3.2.2.6"/>
    </reaction>
    <physiologicalReaction direction="left-to-right" evidence="10">
        <dbReference type="Rhea" id="RHEA:16302"/>
    </physiologicalReaction>
</comment>
<dbReference type="Gene3D" id="3.80.10.10">
    <property type="entry name" value="Ribonuclease Inhibitor"/>
    <property type="match status" value="3"/>
</dbReference>
<keyword evidence="7" id="KW-0611">Plant defense</keyword>
<evidence type="ECO:0000256" key="6">
    <source>
        <dbReference type="ARBA" id="ARBA00022801"/>
    </source>
</evidence>
<dbReference type="SUPFAM" id="SSF52540">
    <property type="entry name" value="P-loop containing nucleoside triphosphate hydrolases"/>
    <property type="match status" value="3"/>
</dbReference>
<dbReference type="SUPFAM" id="SSF51395">
    <property type="entry name" value="FMN-linked oxidoreductases"/>
    <property type="match status" value="1"/>
</dbReference>
<name>A0A7N2MEQ2_QUELO</name>
<keyword evidence="4" id="KW-0677">Repeat</keyword>
<protein>
    <recommendedName>
        <fullName evidence="2">ADP-ribosyl cyclase/cyclic ADP-ribose hydrolase</fullName>
        <ecNumber evidence="2">3.2.2.6</ecNumber>
    </recommendedName>
</protein>
<dbReference type="PRINTS" id="PR00364">
    <property type="entry name" value="DISEASERSIST"/>
</dbReference>
<dbReference type="Pfam" id="PF05659">
    <property type="entry name" value="RPW8"/>
    <property type="match status" value="2"/>
</dbReference>
<dbReference type="PROSITE" id="PS50104">
    <property type="entry name" value="TIR"/>
    <property type="match status" value="1"/>
</dbReference>
<dbReference type="InterPro" id="IPR055414">
    <property type="entry name" value="LRR_R13L4/SHOC2-like"/>
</dbReference>
<evidence type="ECO:0000259" key="12">
    <source>
        <dbReference type="PROSITE" id="PS51153"/>
    </source>
</evidence>
<accession>A0A7N2MEQ2</accession>
<dbReference type="InterPro" id="IPR035897">
    <property type="entry name" value="Toll_tir_struct_dom_sf"/>
</dbReference>
<evidence type="ECO:0000313" key="14">
    <source>
        <dbReference type="Proteomes" id="UP000594261"/>
    </source>
</evidence>
<dbReference type="SUPFAM" id="SSF52047">
    <property type="entry name" value="RNI-like"/>
    <property type="match status" value="2"/>
</dbReference>